<organism evidence="4 5">
    <name type="scientific">Mycolicibacterium thermoresistibile</name>
    <name type="common">Mycobacterium thermoresistibile</name>
    <dbReference type="NCBI Taxonomy" id="1797"/>
    <lineage>
        <taxon>Bacteria</taxon>
        <taxon>Bacillati</taxon>
        <taxon>Actinomycetota</taxon>
        <taxon>Actinomycetes</taxon>
        <taxon>Mycobacteriales</taxon>
        <taxon>Mycobacteriaceae</taxon>
        <taxon>Mycolicibacterium</taxon>
    </lineage>
</organism>
<dbReference type="InterPro" id="IPR005693">
    <property type="entry name" value="Mce"/>
</dbReference>
<name>A0A100XFD5_MYCTH</name>
<dbReference type="NCBIfam" id="TIGR00996">
    <property type="entry name" value="Mtu_fam_mce"/>
    <property type="match status" value="1"/>
</dbReference>
<keyword evidence="1" id="KW-0812">Transmembrane</keyword>
<evidence type="ECO:0000313" key="5">
    <source>
        <dbReference type="Proteomes" id="UP000069654"/>
    </source>
</evidence>
<dbReference type="InterPro" id="IPR024516">
    <property type="entry name" value="Mce_C"/>
</dbReference>
<feature type="domain" description="Mce/MlaD" evidence="2">
    <location>
        <begin position="46"/>
        <end position="120"/>
    </location>
</feature>
<gene>
    <name evidence="4" type="ORF">RMCT_2556</name>
</gene>
<proteinExistence type="predicted"/>
<feature type="transmembrane region" description="Helical" evidence="1">
    <location>
        <begin position="18"/>
        <end position="38"/>
    </location>
</feature>
<dbReference type="RefSeq" id="WP_003926484.1">
    <property type="nucleotide sequence ID" value="NZ_BCTB01000018.1"/>
</dbReference>
<dbReference type="PANTHER" id="PTHR33371:SF4">
    <property type="entry name" value="INTERMEMBRANE PHOSPHOLIPID TRANSPORT SYSTEM BINDING PROTEIN MLAD"/>
    <property type="match status" value="1"/>
</dbReference>
<dbReference type="GO" id="GO:0005576">
    <property type="term" value="C:extracellular region"/>
    <property type="evidence" value="ECO:0007669"/>
    <property type="project" value="TreeGrafter"/>
</dbReference>
<dbReference type="AlphaFoldDB" id="A0A100XFD5"/>
<keyword evidence="1" id="KW-1133">Transmembrane helix</keyword>
<feature type="domain" description="Mammalian cell entry C-terminal" evidence="3">
    <location>
        <begin position="127"/>
        <end position="292"/>
    </location>
</feature>
<dbReference type="Proteomes" id="UP000069654">
    <property type="component" value="Unassembled WGS sequence"/>
</dbReference>
<dbReference type="OrthoDB" id="4516955at2"/>
<evidence type="ECO:0000259" key="2">
    <source>
        <dbReference type="Pfam" id="PF02470"/>
    </source>
</evidence>
<dbReference type="EMBL" id="BCTB01000018">
    <property type="protein sequence ID" value="GAT15586.1"/>
    <property type="molecule type" value="Genomic_DNA"/>
</dbReference>
<reference evidence="4 5" key="1">
    <citation type="journal article" date="2016" name="Genome Announc.">
        <title>Draft Genome Sequences of Five Rapidly Growing Mycobacterium Species, M. thermoresistibile, M. fortuitum subsp. acetamidolyticum, M. canariasense, M. brisbanense, and M. novocastrense.</title>
        <authorList>
            <person name="Katahira K."/>
            <person name="Ogura Y."/>
            <person name="Gotoh Y."/>
            <person name="Hayashi T."/>
        </authorList>
    </citation>
    <scope>NUCLEOTIDE SEQUENCE [LARGE SCALE GENOMIC DNA]</scope>
    <source>
        <strain evidence="4 5">JCM6362</strain>
    </source>
</reference>
<sequence>MATIFDIHRLRLPRISRIALVATVLVAALAVVGGYAGWRLYRALTTTTVTAYFHQTNALYPGDKVQIAGIRVGTIDSIEPEGDLMKVTFHFQNRYPVPADAKAVVLNPSLVASRSIQLTPTYTDGPTMADGAVIPLDRTEVPVEWDDLRNEITEIVSRLGPTDDQPRGPFGEVVESFADGLAGRGAQINTTLTGLADALTALHKGSDDFFGVVTSLAEFVNALHKNNRQFVALNRDLAEFTAKLTDSDQELAEAIRRIDHVLAVTRAFIDDNGSVLARDVNNLAITTTAIMQPEPREGLETALHVLPNLAANLINIYEPAHGTLTGVPVVTFANPLQFFCSSIQAAGRLGYQESAELCAQYLTPILDAIKFNYAPFGMNLFNTASTLPNQIAYSEERLRPPPGFKDTTVPGVWARDTLFSHGNHEPGWKIAPGMAGLQLHPNTRKMIAPDDLAALMGTAEAGR</sequence>
<accession>A0A100XFD5</accession>
<dbReference type="STRING" id="1797.RMCT_2556"/>
<dbReference type="InterPro" id="IPR052336">
    <property type="entry name" value="MlaD_Phospholipid_Transporter"/>
</dbReference>
<evidence type="ECO:0000256" key="1">
    <source>
        <dbReference type="SAM" id="Phobius"/>
    </source>
</evidence>
<dbReference type="PANTHER" id="PTHR33371">
    <property type="entry name" value="INTERMEMBRANE PHOSPHOLIPID TRANSPORT SYSTEM BINDING PROTEIN MLAD-RELATED"/>
    <property type="match status" value="1"/>
</dbReference>
<comment type="caution">
    <text evidence="4">The sequence shown here is derived from an EMBL/GenBank/DDBJ whole genome shotgun (WGS) entry which is preliminary data.</text>
</comment>
<dbReference type="Pfam" id="PF02470">
    <property type="entry name" value="MlaD"/>
    <property type="match status" value="1"/>
</dbReference>
<dbReference type="Pfam" id="PF11887">
    <property type="entry name" value="Mce4_CUP1"/>
    <property type="match status" value="1"/>
</dbReference>
<evidence type="ECO:0000313" key="4">
    <source>
        <dbReference type="EMBL" id="GAT15586.1"/>
    </source>
</evidence>
<reference evidence="5" key="2">
    <citation type="submission" date="2016-02" db="EMBL/GenBank/DDBJ databases">
        <title>Draft genome sequence of five rapidly growing Mycobacterium species.</title>
        <authorList>
            <person name="Katahira K."/>
            <person name="Gotou Y."/>
            <person name="Iida K."/>
            <person name="Ogura Y."/>
            <person name="Hayashi T."/>
        </authorList>
    </citation>
    <scope>NUCLEOTIDE SEQUENCE [LARGE SCALE GENOMIC DNA]</scope>
    <source>
        <strain evidence="5">JCM6362</strain>
    </source>
</reference>
<evidence type="ECO:0000259" key="3">
    <source>
        <dbReference type="Pfam" id="PF11887"/>
    </source>
</evidence>
<protein>
    <submittedName>
        <fullName evidence="4">Virulence factor Mce family protein</fullName>
    </submittedName>
</protein>
<keyword evidence="1" id="KW-0472">Membrane</keyword>
<dbReference type="InterPro" id="IPR003399">
    <property type="entry name" value="Mce/MlaD"/>
</dbReference>